<evidence type="ECO:0000313" key="1">
    <source>
        <dbReference type="EMBL" id="NKX50578.1"/>
    </source>
</evidence>
<protein>
    <submittedName>
        <fullName evidence="1">Uncharacterized protein</fullName>
    </submittedName>
</protein>
<reference evidence="1 2" key="1">
    <citation type="submission" date="2020-04" db="EMBL/GenBank/DDBJ databases">
        <authorList>
            <person name="Liu S."/>
        </authorList>
    </citation>
    <scope>NUCLEOTIDE SEQUENCE [LARGE SCALE GENOMIC DNA]</scope>
    <source>
        <strain evidence="1 2">CGMCC 1.15091</strain>
    </source>
</reference>
<proteinExistence type="predicted"/>
<dbReference type="Proteomes" id="UP000523795">
    <property type="component" value="Unassembled WGS sequence"/>
</dbReference>
<keyword evidence="2" id="KW-1185">Reference proteome</keyword>
<sequence length="57" mass="6013">MDTPEVWPAPPGPTGDASVDSILAELPQLPGLPTAEHASFYEQIHDELLADLDAGTD</sequence>
<comment type="caution">
    <text evidence="1">The sequence shown here is derived from an EMBL/GenBank/DDBJ whole genome shotgun (WGS) entry which is preliminary data.</text>
</comment>
<evidence type="ECO:0000313" key="2">
    <source>
        <dbReference type="Proteomes" id="UP000523795"/>
    </source>
</evidence>
<gene>
    <name evidence="1" type="ORF">HER39_08360</name>
</gene>
<name>A0ABX1JMP8_9MICC</name>
<accession>A0ABX1JMP8</accession>
<dbReference type="EMBL" id="JAAZSR010000105">
    <property type="protein sequence ID" value="NKX50578.1"/>
    <property type="molecule type" value="Genomic_DNA"/>
</dbReference>
<organism evidence="1 2">
    <name type="scientific">Arthrobacter deserti</name>
    <dbReference type="NCBI Taxonomy" id="1742687"/>
    <lineage>
        <taxon>Bacteria</taxon>
        <taxon>Bacillati</taxon>
        <taxon>Actinomycetota</taxon>
        <taxon>Actinomycetes</taxon>
        <taxon>Micrococcales</taxon>
        <taxon>Micrococcaceae</taxon>
        <taxon>Arthrobacter</taxon>
    </lineage>
</organism>